<reference evidence="1" key="1">
    <citation type="submission" date="2012-09" db="EMBL/GenBank/DDBJ databases">
        <authorList>
            <person name="Martin A.A."/>
        </authorList>
    </citation>
    <scope>NUCLEOTIDE SEQUENCE</scope>
</reference>
<organism evidence="1 2">
    <name type="scientific">Angiostrongylus cantonensis</name>
    <name type="common">Rat lungworm</name>
    <dbReference type="NCBI Taxonomy" id="6313"/>
    <lineage>
        <taxon>Eukaryota</taxon>
        <taxon>Metazoa</taxon>
        <taxon>Ecdysozoa</taxon>
        <taxon>Nematoda</taxon>
        <taxon>Chromadorea</taxon>
        <taxon>Rhabditida</taxon>
        <taxon>Rhabditina</taxon>
        <taxon>Rhabditomorpha</taxon>
        <taxon>Strongyloidea</taxon>
        <taxon>Metastrongylidae</taxon>
        <taxon>Angiostrongylus</taxon>
    </lineage>
</organism>
<protein>
    <submittedName>
        <fullName evidence="2">C2H2-type domain-containing protein</fullName>
    </submittedName>
</protein>
<proteinExistence type="predicted"/>
<dbReference type="Proteomes" id="UP000035642">
    <property type="component" value="Unassembled WGS sequence"/>
</dbReference>
<evidence type="ECO:0000313" key="2">
    <source>
        <dbReference type="WBParaSite" id="ACAC_0001143901-mRNA-1"/>
    </source>
</evidence>
<reference evidence="2" key="2">
    <citation type="submission" date="2017-02" db="UniProtKB">
        <authorList>
            <consortium name="WormBaseParasite"/>
        </authorList>
    </citation>
    <scope>IDENTIFICATION</scope>
</reference>
<dbReference type="WBParaSite" id="ACAC_0001143901-mRNA-1">
    <property type="protein sequence ID" value="ACAC_0001143901-mRNA-1"/>
    <property type="gene ID" value="ACAC_0001143901"/>
</dbReference>
<sequence length="223" mass="25182">MVLRDVHPVIALPFRHPKSQLSSQKPLTTRPGLHKWIALLGFRSKAKDALAVMERVYNPQAIDLNKVGFPLDIPGSEDVVLNVVPSLSEICVAVLSSKCIPNKFGLDLHQRVHHQLKPGSWRYRPSRRTGQLCTVCRRLFPVFLDYEDHLRNGSCASEEPPDPIPIHMSDCGNIPLNYGFNPIARVAEKSRLMICSLCHHDRFSSSKQFHEHIIDCGRKLAVL</sequence>
<name>A0A0K0DJ85_ANGCA</name>
<evidence type="ECO:0000313" key="1">
    <source>
        <dbReference type="Proteomes" id="UP000035642"/>
    </source>
</evidence>
<dbReference type="AlphaFoldDB" id="A0A0K0DJ85"/>
<keyword evidence="1" id="KW-1185">Reference proteome</keyword>
<accession>A0A0K0DJ85</accession>